<evidence type="ECO:0000256" key="5">
    <source>
        <dbReference type="ARBA" id="ARBA00023002"/>
    </source>
</evidence>
<evidence type="ECO:0000256" key="4">
    <source>
        <dbReference type="ARBA" id="ARBA00022827"/>
    </source>
</evidence>
<evidence type="ECO:0000313" key="8">
    <source>
        <dbReference type="EMBL" id="KAF9479527.1"/>
    </source>
</evidence>
<dbReference type="SUPFAM" id="SSF51905">
    <property type="entry name" value="FAD/NAD(P)-binding domain"/>
    <property type="match status" value="1"/>
</dbReference>
<dbReference type="Pfam" id="PF07976">
    <property type="entry name" value="Phe_hydrox_dim"/>
    <property type="match status" value="1"/>
</dbReference>
<evidence type="ECO:0000256" key="1">
    <source>
        <dbReference type="ARBA" id="ARBA00001974"/>
    </source>
</evidence>
<dbReference type="Gene3D" id="3.50.50.60">
    <property type="entry name" value="FAD/NAD(P)-binding domain"/>
    <property type="match status" value="1"/>
</dbReference>
<evidence type="ECO:0000259" key="7">
    <source>
        <dbReference type="Pfam" id="PF07976"/>
    </source>
</evidence>
<dbReference type="Proteomes" id="UP000807469">
    <property type="component" value="Unassembled WGS sequence"/>
</dbReference>
<dbReference type="GO" id="GO:0071949">
    <property type="term" value="F:FAD binding"/>
    <property type="evidence" value="ECO:0007669"/>
    <property type="project" value="InterPro"/>
</dbReference>
<dbReference type="AlphaFoldDB" id="A0A9P6CUF3"/>
<dbReference type="OrthoDB" id="1716816at2759"/>
<dbReference type="SUPFAM" id="SSF52833">
    <property type="entry name" value="Thioredoxin-like"/>
    <property type="match status" value="1"/>
</dbReference>
<dbReference type="Gene3D" id="3.30.9.10">
    <property type="entry name" value="D-Amino Acid Oxidase, subunit A, domain 2"/>
    <property type="match status" value="1"/>
</dbReference>
<evidence type="ECO:0008006" key="10">
    <source>
        <dbReference type="Google" id="ProtNLM"/>
    </source>
</evidence>
<evidence type="ECO:0000256" key="3">
    <source>
        <dbReference type="ARBA" id="ARBA00022630"/>
    </source>
</evidence>
<feature type="domain" description="FAD-binding" evidence="6">
    <location>
        <begin position="18"/>
        <end position="392"/>
    </location>
</feature>
<dbReference type="EMBL" id="MU155211">
    <property type="protein sequence ID" value="KAF9479527.1"/>
    <property type="molecule type" value="Genomic_DNA"/>
</dbReference>
<reference evidence="8" key="1">
    <citation type="submission" date="2020-11" db="EMBL/GenBank/DDBJ databases">
        <authorList>
            <consortium name="DOE Joint Genome Institute"/>
            <person name="Ahrendt S."/>
            <person name="Riley R."/>
            <person name="Andreopoulos W."/>
            <person name="Labutti K."/>
            <person name="Pangilinan J."/>
            <person name="Ruiz-Duenas F.J."/>
            <person name="Barrasa J.M."/>
            <person name="Sanchez-Garcia M."/>
            <person name="Camarero S."/>
            <person name="Miyauchi S."/>
            <person name="Serrano A."/>
            <person name="Linde D."/>
            <person name="Babiker R."/>
            <person name="Drula E."/>
            <person name="Ayuso-Fernandez I."/>
            <person name="Pacheco R."/>
            <person name="Padilla G."/>
            <person name="Ferreira P."/>
            <person name="Barriuso J."/>
            <person name="Kellner H."/>
            <person name="Castanera R."/>
            <person name="Alfaro M."/>
            <person name="Ramirez L."/>
            <person name="Pisabarro A.G."/>
            <person name="Kuo A."/>
            <person name="Tritt A."/>
            <person name="Lipzen A."/>
            <person name="He G."/>
            <person name="Yan M."/>
            <person name="Ng V."/>
            <person name="Cullen D."/>
            <person name="Martin F."/>
            <person name="Rosso M.-N."/>
            <person name="Henrissat B."/>
            <person name="Hibbett D."/>
            <person name="Martinez A.T."/>
            <person name="Grigoriev I.V."/>
        </authorList>
    </citation>
    <scope>NUCLEOTIDE SEQUENCE</scope>
    <source>
        <strain evidence="8">CIRM-BRFM 674</strain>
    </source>
</reference>
<sequence>MSSPFVILNASDHPNILKTDVLIIGAGPSGLMAAQALGRLGIDVTVIERRAPGEAYGNADGLQPRTLEIWQGYGMLETIAAKGTRMIAMVGYERSKSTGCLVRSQPSSNVVVSSRYPYEITASISDIEATLRESAEKAHVKFIHSSWPVSLEIDESKSHDKCTADEFPVKVTVETACSAGEDNRHRTISSKYVVGADGAYSWVRRALDITMDGEQTEDVWGVVDVIMKTDFPDYRFKCIIQGSAGPVVIIPREGDKVRIYISMAASDHISRRDDGRLDKSTFDHREIQRKILERIKERLAPFFVEFTHVFWSTIFSTAQKVASKFSFKNRVFIAGDACHTHSPKAGQGANASMGDSHNLAWKLAYVLRHWASPSILETYEDERRAYALELISFDKVISTSLEGGTAADYQRILHKQNLFTSGTGISYSSSNLTVQINPPRSSGSVGAGERFPFGPLVRLADWHPFDSQDLVPSDGKFKLILLPGNLLHTESKEILHRFCRTFQNAMLKRVDNLLGDLSGVRSRLSICTIARNLKEDITWKDVPPKLVESWKCCFTTDSLGENDDFYEKFGVYQDDQTAMVLVRPDGYISMIAGLDYPEIAELVLSYLYTL</sequence>
<dbReference type="GO" id="GO:0016709">
    <property type="term" value="F:oxidoreductase activity, acting on paired donors, with incorporation or reduction of molecular oxygen, NAD(P)H as one donor, and incorporation of one atom of oxygen"/>
    <property type="evidence" value="ECO:0007669"/>
    <property type="project" value="UniProtKB-ARBA"/>
</dbReference>
<dbReference type="PANTHER" id="PTHR43004">
    <property type="entry name" value="TRK SYSTEM POTASSIUM UPTAKE PROTEIN"/>
    <property type="match status" value="1"/>
</dbReference>
<dbReference type="InterPro" id="IPR012941">
    <property type="entry name" value="Phe_hydrox_C_dim_dom"/>
</dbReference>
<dbReference type="InterPro" id="IPR002938">
    <property type="entry name" value="FAD-bd"/>
</dbReference>
<dbReference type="InterPro" id="IPR036249">
    <property type="entry name" value="Thioredoxin-like_sf"/>
</dbReference>
<keyword evidence="4" id="KW-0274">FAD</keyword>
<gene>
    <name evidence="8" type="ORF">BDN70DRAFT_993405</name>
</gene>
<comment type="caution">
    <text evidence="8">The sequence shown here is derived from an EMBL/GenBank/DDBJ whole genome shotgun (WGS) entry which is preliminary data.</text>
</comment>
<proteinExistence type="inferred from homology"/>
<protein>
    <recommendedName>
        <fullName evidence="10">FAD binding domain-containing protein</fullName>
    </recommendedName>
</protein>
<keyword evidence="5" id="KW-0560">Oxidoreductase</keyword>
<comment type="similarity">
    <text evidence="2">Belongs to the PheA/TfdB FAD monooxygenase family.</text>
</comment>
<keyword evidence="3" id="KW-0285">Flavoprotein</keyword>
<dbReference type="InterPro" id="IPR038220">
    <property type="entry name" value="PHOX_C_sf"/>
</dbReference>
<dbReference type="Gene3D" id="3.40.30.20">
    <property type="match status" value="1"/>
</dbReference>
<dbReference type="InterPro" id="IPR036188">
    <property type="entry name" value="FAD/NAD-bd_sf"/>
</dbReference>
<keyword evidence="9" id="KW-1185">Reference proteome</keyword>
<dbReference type="InterPro" id="IPR050641">
    <property type="entry name" value="RIFMO-like"/>
</dbReference>
<evidence type="ECO:0000259" key="6">
    <source>
        <dbReference type="Pfam" id="PF01494"/>
    </source>
</evidence>
<dbReference type="SUPFAM" id="SSF54373">
    <property type="entry name" value="FAD-linked reductases, C-terminal domain"/>
    <property type="match status" value="1"/>
</dbReference>
<feature type="domain" description="Phenol hydroxylase-like C-terminal dimerisation" evidence="7">
    <location>
        <begin position="426"/>
        <end position="596"/>
    </location>
</feature>
<evidence type="ECO:0000313" key="9">
    <source>
        <dbReference type="Proteomes" id="UP000807469"/>
    </source>
</evidence>
<dbReference type="Pfam" id="PF01494">
    <property type="entry name" value="FAD_binding_3"/>
    <property type="match status" value="1"/>
</dbReference>
<name>A0A9P6CUF3_9AGAR</name>
<dbReference type="PRINTS" id="PR00420">
    <property type="entry name" value="RNGMNOXGNASE"/>
</dbReference>
<organism evidence="8 9">
    <name type="scientific">Pholiota conissans</name>
    <dbReference type="NCBI Taxonomy" id="109636"/>
    <lineage>
        <taxon>Eukaryota</taxon>
        <taxon>Fungi</taxon>
        <taxon>Dikarya</taxon>
        <taxon>Basidiomycota</taxon>
        <taxon>Agaricomycotina</taxon>
        <taxon>Agaricomycetes</taxon>
        <taxon>Agaricomycetidae</taxon>
        <taxon>Agaricales</taxon>
        <taxon>Agaricineae</taxon>
        <taxon>Strophariaceae</taxon>
        <taxon>Pholiota</taxon>
    </lineage>
</organism>
<comment type="cofactor">
    <cofactor evidence="1">
        <name>FAD</name>
        <dbReference type="ChEBI" id="CHEBI:57692"/>
    </cofactor>
</comment>
<accession>A0A9P6CUF3</accession>
<dbReference type="PANTHER" id="PTHR43004:SF19">
    <property type="entry name" value="BINDING MONOOXYGENASE, PUTATIVE (JCVI)-RELATED"/>
    <property type="match status" value="1"/>
</dbReference>
<evidence type="ECO:0000256" key="2">
    <source>
        <dbReference type="ARBA" id="ARBA00007801"/>
    </source>
</evidence>